<feature type="active site" description="Proton donor/acceptor" evidence="6">
    <location>
        <position position="83"/>
    </location>
</feature>
<dbReference type="AlphaFoldDB" id="A0A379C847"/>
<dbReference type="InterPro" id="IPR013078">
    <property type="entry name" value="His_Pase_superF_clade-1"/>
</dbReference>
<dbReference type="OrthoDB" id="9781415at2"/>
<evidence type="ECO:0000256" key="7">
    <source>
        <dbReference type="PIRSR" id="PIRSR613078-2"/>
    </source>
</evidence>
<dbReference type="GO" id="GO:0006094">
    <property type="term" value="P:gluconeogenesis"/>
    <property type="evidence" value="ECO:0007669"/>
    <property type="project" value="UniProtKB-KW"/>
</dbReference>
<dbReference type="EMBL" id="UGTA01000001">
    <property type="protein sequence ID" value="SUB58381.1"/>
    <property type="molecule type" value="Genomic_DNA"/>
</dbReference>
<dbReference type="RefSeq" id="WP_115314903.1">
    <property type="nucleotide sequence ID" value="NZ_LWIF01000001.1"/>
</dbReference>
<dbReference type="Pfam" id="PF00300">
    <property type="entry name" value="His_Phos_1"/>
    <property type="match status" value="1"/>
</dbReference>
<dbReference type="GO" id="GO:0006096">
    <property type="term" value="P:glycolytic process"/>
    <property type="evidence" value="ECO:0007669"/>
    <property type="project" value="UniProtKB-KW"/>
</dbReference>
<feature type="active site" description="Tele-phosphohistidine intermediate" evidence="6">
    <location>
        <position position="10"/>
    </location>
</feature>
<dbReference type="Gene3D" id="3.40.50.1240">
    <property type="entry name" value="Phosphoglycerate mutase-like"/>
    <property type="match status" value="1"/>
</dbReference>
<keyword evidence="5" id="KW-0413">Isomerase</keyword>
<evidence type="ECO:0000256" key="4">
    <source>
        <dbReference type="ARBA" id="ARBA00023152"/>
    </source>
</evidence>
<dbReference type="GO" id="GO:0016787">
    <property type="term" value="F:hydrolase activity"/>
    <property type="evidence" value="ECO:0007669"/>
    <property type="project" value="UniProtKB-KW"/>
</dbReference>
<keyword evidence="3" id="KW-0312">Gluconeogenesis</keyword>
<organism evidence="8 9">
    <name type="scientific">Phocoenobacter uteri</name>
    <dbReference type="NCBI Taxonomy" id="146806"/>
    <lineage>
        <taxon>Bacteria</taxon>
        <taxon>Pseudomonadati</taxon>
        <taxon>Pseudomonadota</taxon>
        <taxon>Gammaproteobacteria</taxon>
        <taxon>Pasteurellales</taxon>
        <taxon>Pasteurellaceae</taxon>
        <taxon>Phocoenobacter</taxon>
    </lineage>
</organism>
<evidence type="ECO:0000256" key="3">
    <source>
        <dbReference type="ARBA" id="ARBA00022432"/>
    </source>
</evidence>
<dbReference type="PANTHER" id="PTHR11931">
    <property type="entry name" value="PHOSPHOGLYCERATE MUTASE"/>
    <property type="match status" value="1"/>
</dbReference>
<dbReference type="InterPro" id="IPR005952">
    <property type="entry name" value="Phosphogly_mut1"/>
</dbReference>
<feature type="binding site" evidence="7">
    <location>
        <position position="59"/>
    </location>
    <ligand>
        <name>substrate</name>
    </ligand>
</feature>
<accession>A0A379C847</accession>
<name>A0A379C847_9PAST</name>
<protein>
    <recommendedName>
        <fullName evidence="2">phosphoglycerate mutase (2,3-diphosphoglycerate-dependent)</fullName>
        <ecNumber evidence="2">5.4.2.11</ecNumber>
    </recommendedName>
</protein>
<evidence type="ECO:0000313" key="9">
    <source>
        <dbReference type="Proteomes" id="UP000255417"/>
    </source>
</evidence>
<keyword evidence="4" id="KW-0324">Glycolysis</keyword>
<dbReference type="PIRSF" id="PIRSF000709">
    <property type="entry name" value="6PFK_2-Ptase"/>
    <property type="match status" value="1"/>
</dbReference>
<dbReference type="SUPFAM" id="SSF53254">
    <property type="entry name" value="Phosphoglycerate mutase-like"/>
    <property type="match status" value="1"/>
</dbReference>
<keyword evidence="9" id="KW-1185">Reference proteome</keyword>
<evidence type="ECO:0000256" key="2">
    <source>
        <dbReference type="ARBA" id="ARBA00012028"/>
    </source>
</evidence>
<sequence length="206" mass="23743">MALKIYLIRHGKTQWNLERRIQGSTDIELAQEGIDDAKKVGQVLAHIPFKACYSSMLTRTHQTAQHIIGERKIPHFHHKGLNEFGFGLWEGVKSDDLQENQEYQLLRSQPKFYTATESQGEQMIDFKERVMRAFNDIVELHQAEQEVNILIVAHGMTLTLLTAIIKGLPWYEFRNTELHQFVDNTSVNIIEVTGKKAELVVFNQAI</sequence>
<reference evidence="8 9" key="1">
    <citation type="submission" date="2018-06" db="EMBL/GenBank/DDBJ databases">
        <authorList>
            <consortium name="Pathogen Informatics"/>
            <person name="Doyle S."/>
        </authorList>
    </citation>
    <scope>NUCLEOTIDE SEQUENCE [LARGE SCALE GENOMIC DNA]</scope>
    <source>
        <strain evidence="8 9">NCTC12872</strain>
    </source>
</reference>
<dbReference type="GO" id="GO:0004619">
    <property type="term" value="F:phosphoglycerate mutase activity"/>
    <property type="evidence" value="ECO:0007669"/>
    <property type="project" value="UniProtKB-EC"/>
</dbReference>
<comment type="similarity">
    <text evidence="1">Belongs to the phosphoglycerate mutase family. BPG-dependent PGAM subfamily.</text>
</comment>
<dbReference type="SMART" id="SM00855">
    <property type="entry name" value="PGAM"/>
    <property type="match status" value="1"/>
</dbReference>
<dbReference type="Proteomes" id="UP000255417">
    <property type="component" value="Unassembled WGS sequence"/>
</dbReference>
<feature type="binding site" evidence="7">
    <location>
        <begin position="9"/>
        <end position="16"/>
    </location>
    <ligand>
        <name>substrate</name>
    </ligand>
</feature>
<dbReference type="CDD" id="cd07067">
    <property type="entry name" value="HP_PGM_like"/>
    <property type="match status" value="1"/>
</dbReference>
<dbReference type="InterPro" id="IPR029033">
    <property type="entry name" value="His_PPase_superfam"/>
</dbReference>
<evidence type="ECO:0000256" key="1">
    <source>
        <dbReference type="ARBA" id="ARBA00006717"/>
    </source>
</evidence>
<evidence type="ECO:0000256" key="6">
    <source>
        <dbReference type="PIRSR" id="PIRSR613078-1"/>
    </source>
</evidence>
<dbReference type="EC" id="5.4.2.11" evidence="2"/>
<evidence type="ECO:0000256" key="5">
    <source>
        <dbReference type="ARBA" id="ARBA00023235"/>
    </source>
</evidence>
<proteinExistence type="inferred from homology"/>
<gene>
    <name evidence="8" type="primary">cobC</name>
    <name evidence="8" type="ORF">NCTC12872_00343</name>
</gene>
<keyword evidence="8" id="KW-0378">Hydrolase</keyword>
<evidence type="ECO:0000313" key="8">
    <source>
        <dbReference type="EMBL" id="SUB58381.1"/>
    </source>
</evidence>